<dbReference type="PANTHER" id="PTHR19229">
    <property type="entry name" value="ATP-BINDING CASSETTE TRANSPORTER SUBFAMILY A ABCA"/>
    <property type="match status" value="1"/>
</dbReference>
<dbReference type="EMBL" id="MLAK01001199">
    <property type="protein sequence ID" value="OHS96113.1"/>
    <property type="molecule type" value="Genomic_DNA"/>
</dbReference>
<keyword evidence="8 10" id="KW-1133">Transmembrane helix</keyword>
<dbReference type="PROSITE" id="PS00211">
    <property type="entry name" value="ABC_TRANSPORTER_1"/>
    <property type="match status" value="1"/>
</dbReference>
<dbReference type="Pfam" id="PF00005">
    <property type="entry name" value="ABC_tran"/>
    <property type="match status" value="1"/>
</dbReference>
<dbReference type="GO" id="GO:0016020">
    <property type="term" value="C:membrane"/>
    <property type="evidence" value="ECO:0007669"/>
    <property type="project" value="UniProtKB-SubCell"/>
</dbReference>
<sequence length="791" mass="89504">MEEKLSATNINPPGGSWSSRKRSIWRILGALFKKQFLIKFRKASDLIEFTGSCIIYFLLVPCYIFTCIDHPAQIYPEINYTSLVPMDLFIFLGTTANPTLVIAPDCSRTRSLFDILLNITKEFLPTNITLFGVYVNTSDEMKDRIYLSEQNGLGIYWKNANDEDATTSPEIELYRQSLFGTPDKDIFEILRRCIALENGDLDMVTFNLSDQAFASTESKEYFAIDFLVVLFAVFPGILALMPDFQTVLDEKDTKVATLSFFMGCPETAYWFVSFITPVIIATIPYLCMCICFCYFFIMVGTSLSLLWFVSMAFVISHTVFQLFLSTFMKNASQGRSTIIVFLVFTVFFCYLHYFYTLDPKNTNHYVKHIFSILPLSAYQMTVMAMYNQTNLGFPGEQWSDVTLETSYPIYLGLEWLFGDALVYFLLFVLFNLTNAREFGTPLIRWRDIFKPSAWKRAFGRKKDDGAIVVKNEGVFLSVDNLSKTYHGLRTFQALSDVNFEINCGEVIVIIGPNGAGKSTLLNSLAGAIEPTTGTMSIFEGTPTNHFSELHKYLGVCFQENVLIGQLTIRENFHFFGAFRGIDKNFLDESISFFGETLQLTEMLDQRAENLSGGQKRKLCIALSLLGNPPLVIMDEPTAAVDVQARQLIWKTISSLKNTTCIVTSHALEEAEAVSSRLFIVASGHLKFSGTSTQLRNEFKCGYLLRIEREDGTVGPVLDLAQSFVPEAKISDERPDTIAMPVDDIIPEFLVEMEKQKDKLGIISYSFTVEQLEDMLLKLIINEEAANEPNIY</sequence>
<dbReference type="PROSITE" id="PS50893">
    <property type="entry name" value="ABC_TRANSPORTER_2"/>
    <property type="match status" value="1"/>
</dbReference>
<dbReference type="Pfam" id="PF12698">
    <property type="entry name" value="ABC2_membrane_3"/>
    <property type="match status" value="1"/>
</dbReference>
<dbReference type="OrthoDB" id="8061355at2759"/>
<proteinExistence type="inferred from homology"/>
<feature type="transmembrane region" description="Helical" evidence="10">
    <location>
        <begin position="369"/>
        <end position="387"/>
    </location>
</feature>
<feature type="transmembrane region" description="Helical" evidence="10">
    <location>
        <begin position="86"/>
        <end position="103"/>
    </location>
</feature>
<name>A0A1J4JBS7_9EUKA</name>
<dbReference type="GO" id="GO:0016887">
    <property type="term" value="F:ATP hydrolysis activity"/>
    <property type="evidence" value="ECO:0007669"/>
    <property type="project" value="InterPro"/>
</dbReference>
<dbReference type="RefSeq" id="XP_068349250.1">
    <property type="nucleotide sequence ID" value="XM_068511619.1"/>
</dbReference>
<keyword evidence="5" id="KW-0677">Repeat</keyword>
<dbReference type="GO" id="GO:0005319">
    <property type="term" value="F:lipid transporter activity"/>
    <property type="evidence" value="ECO:0007669"/>
    <property type="project" value="TreeGrafter"/>
</dbReference>
<evidence type="ECO:0000256" key="4">
    <source>
        <dbReference type="ARBA" id="ARBA00022692"/>
    </source>
</evidence>
<keyword evidence="4 10" id="KW-0812">Transmembrane</keyword>
<dbReference type="InterPro" id="IPR003439">
    <property type="entry name" value="ABC_transporter-like_ATP-bd"/>
</dbReference>
<keyword evidence="13" id="KW-1185">Reference proteome</keyword>
<evidence type="ECO:0000256" key="9">
    <source>
        <dbReference type="ARBA" id="ARBA00023136"/>
    </source>
</evidence>
<dbReference type="InterPro" id="IPR003593">
    <property type="entry name" value="AAA+_ATPase"/>
</dbReference>
<evidence type="ECO:0000256" key="2">
    <source>
        <dbReference type="ARBA" id="ARBA00008869"/>
    </source>
</evidence>
<evidence type="ECO:0000256" key="8">
    <source>
        <dbReference type="ARBA" id="ARBA00022989"/>
    </source>
</evidence>
<protein>
    <submittedName>
        <fullName evidence="12">ABC transporter family protein</fullName>
    </submittedName>
</protein>
<comment type="similarity">
    <text evidence="2">Belongs to the ABC transporter superfamily. ABCA family.</text>
</comment>
<comment type="subcellular location">
    <subcellularLocation>
        <location evidence="1">Membrane</location>
        <topology evidence="1">Multi-pass membrane protein</topology>
    </subcellularLocation>
</comment>
<dbReference type="GeneID" id="94846323"/>
<evidence type="ECO:0000256" key="1">
    <source>
        <dbReference type="ARBA" id="ARBA00004141"/>
    </source>
</evidence>
<feature type="domain" description="ABC transporter" evidence="11">
    <location>
        <begin position="476"/>
        <end position="707"/>
    </location>
</feature>
<feature type="transmembrane region" description="Helical" evidence="10">
    <location>
        <begin position="221"/>
        <end position="241"/>
    </location>
</feature>
<dbReference type="GO" id="GO:0005524">
    <property type="term" value="F:ATP binding"/>
    <property type="evidence" value="ECO:0007669"/>
    <property type="project" value="UniProtKB-KW"/>
</dbReference>
<dbReference type="SUPFAM" id="SSF52540">
    <property type="entry name" value="P-loop containing nucleoside triphosphate hydrolases"/>
    <property type="match status" value="1"/>
</dbReference>
<keyword evidence="6" id="KW-0547">Nucleotide-binding</keyword>
<evidence type="ECO:0000313" key="12">
    <source>
        <dbReference type="EMBL" id="OHS96113.1"/>
    </source>
</evidence>
<accession>A0A1J4JBS7</accession>
<organism evidence="12 13">
    <name type="scientific">Tritrichomonas foetus</name>
    <dbReference type="NCBI Taxonomy" id="1144522"/>
    <lineage>
        <taxon>Eukaryota</taxon>
        <taxon>Metamonada</taxon>
        <taxon>Parabasalia</taxon>
        <taxon>Tritrichomonadida</taxon>
        <taxon>Tritrichomonadidae</taxon>
        <taxon>Tritrichomonas</taxon>
    </lineage>
</organism>
<dbReference type="InterPro" id="IPR026082">
    <property type="entry name" value="ABCA"/>
</dbReference>
<dbReference type="GO" id="GO:0140359">
    <property type="term" value="F:ABC-type transporter activity"/>
    <property type="evidence" value="ECO:0007669"/>
    <property type="project" value="InterPro"/>
</dbReference>
<evidence type="ECO:0000313" key="13">
    <source>
        <dbReference type="Proteomes" id="UP000179807"/>
    </source>
</evidence>
<dbReference type="FunFam" id="3.40.50.300:FF:001873">
    <property type="entry name" value="ABC transporter family protein"/>
    <property type="match status" value="1"/>
</dbReference>
<evidence type="ECO:0000256" key="6">
    <source>
        <dbReference type="ARBA" id="ARBA00022741"/>
    </source>
</evidence>
<feature type="transmembrane region" description="Helical" evidence="10">
    <location>
        <begin position="407"/>
        <end position="430"/>
    </location>
</feature>
<dbReference type="AlphaFoldDB" id="A0A1J4JBS7"/>
<keyword evidence="3" id="KW-0813">Transport</keyword>
<dbReference type="VEuPathDB" id="TrichDB:TRFO_37757"/>
<dbReference type="SMART" id="SM00382">
    <property type="entry name" value="AAA"/>
    <property type="match status" value="1"/>
</dbReference>
<feature type="transmembrane region" description="Helical" evidence="10">
    <location>
        <begin position="268"/>
        <end position="297"/>
    </location>
</feature>
<feature type="transmembrane region" description="Helical" evidence="10">
    <location>
        <begin position="336"/>
        <end position="357"/>
    </location>
</feature>
<dbReference type="InterPro" id="IPR013525">
    <property type="entry name" value="ABC2_TM"/>
</dbReference>
<dbReference type="Gene3D" id="3.40.50.300">
    <property type="entry name" value="P-loop containing nucleotide triphosphate hydrolases"/>
    <property type="match status" value="1"/>
</dbReference>
<dbReference type="PANTHER" id="PTHR19229:SF36">
    <property type="entry name" value="ATP-BINDING CASSETTE SUB-FAMILY A MEMBER 2"/>
    <property type="match status" value="1"/>
</dbReference>
<feature type="transmembrane region" description="Helical" evidence="10">
    <location>
        <begin position="46"/>
        <end position="66"/>
    </location>
</feature>
<dbReference type="InterPro" id="IPR027417">
    <property type="entry name" value="P-loop_NTPase"/>
</dbReference>
<evidence type="ECO:0000256" key="3">
    <source>
        <dbReference type="ARBA" id="ARBA00022448"/>
    </source>
</evidence>
<dbReference type="CDD" id="cd03263">
    <property type="entry name" value="ABC_subfamily_A"/>
    <property type="match status" value="1"/>
</dbReference>
<evidence type="ECO:0000256" key="10">
    <source>
        <dbReference type="SAM" id="Phobius"/>
    </source>
</evidence>
<evidence type="ECO:0000259" key="11">
    <source>
        <dbReference type="PROSITE" id="PS50893"/>
    </source>
</evidence>
<evidence type="ECO:0000256" key="5">
    <source>
        <dbReference type="ARBA" id="ARBA00022737"/>
    </source>
</evidence>
<keyword evidence="7" id="KW-0067">ATP-binding</keyword>
<dbReference type="Proteomes" id="UP000179807">
    <property type="component" value="Unassembled WGS sequence"/>
</dbReference>
<dbReference type="InterPro" id="IPR017871">
    <property type="entry name" value="ABC_transporter-like_CS"/>
</dbReference>
<reference evidence="12" key="1">
    <citation type="submission" date="2016-10" db="EMBL/GenBank/DDBJ databases">
        <authorList>
            <person name="Benchimol M."/>
            <person name="Almeida L.G."/>
            <person name="Vasconcelos A.T."/>
            <person name="Perreira-Neves A."/>
            <person name="Rosa I.A."/>
            <person name="Tasca T."/>
            <person name="Bogo M.R."/>
            <person name="de Souza W."/>
        </authorList>
    </citation>
    <scope>NUCLEOTIDE SEQUENCE [LARGE SCALE GENOMIC DNA]</scope>
    <source>
        <strain evidence="12">K</strain>
    </source>
</reference>
<keyword evidence="9 10" id="KW-0472">Membrane</keyword>
<evidence type="ECO:0000256" key="7">
    <source>
        <dbReference type="ARBA" id="ARBA00022840"/>
    </source>
</evidence>
<feature type="transmembrane region" description="Helical" evidence="10">
    <location>
        <begin position="304"/>
        <end position="324"/>
    </location>
</feature>
<comment type="caution">
    <text evidence="12">The sequence shown here is derived from an EMBL/GenBank/DDBJ whole genome shotgun (WGS) entry which is preliminary data.</text>
</comment>
<gene>
    <name evidence="12" type="ORF">TRFO_37757</name>
</gene>